<name>A0AAD5JXC2_9FUNG</name>
<feature type="domain" description="PhoD-like phosphatase" evidence="2">
    <location>
        <begin position="157"/>
        <end position="431"/>
    </location>
</feature>
<evidence type="ECO:0000259" key="2">
    <source>
        <dbReference type="Pfam" id="PF19050"/>
    </source>
</evidence>
<feature type="compositionally biased region" description="Basic residues" evidence="1">
    <location>
        <begin position="666"/>
        <end position="677"/>
    </location>
</feature>
<sequence>MQSYPGQQPYPPPGQPYTGQPQQQESPYYSGQEQGHQPQGGLVEQFSRMQLNNGIDRVVCGPLLRYIGIDYVTRTYRGSCLIVSTDKQAPPLHLELRSTTTNDTQSMIIQEAQLLDVFRHQYHFWRYELQIPLTATQQRVTYQSDAFSSKMFHIPAYHDSMRFMFYSCSGFSDVPQETKEKFGEKENPLWCDVMDRHQVMPFHVLLGGGDQLYQDCLIKEDFMKPWTDEKDPSKRLAMDLSKEMKEGFEHFYFWNYVKNFGPKGNPVVAKAYASIPSVNMWDDHDIIDGYGSYPADMQNSNCFKVLFANACRFYYLFQHHTTMELASSHGMLPGSLPTCNHIVTTLGPDIAFLALDCRGERTKYDICRPKSYDIVFSEIRRAIPPSVKHLLIVTGVPLIYPRLSTFENAMEGMATFNLATLAGKTGALGNVIGGSLNKWNGDPELLDDMNDHWTAGNHELERKKFIEKLQLYAREKSVRVSFLGGDVHCCGAGRLYSKDMRDKEEGDPFFMVQIISSAIINVPPPQALLTVLNQNSKYNTFNGNVEEKMYKIFTKSPNGNVRQNTKLMGARNYCAGYYDEEKGTMNFWIQAEKVVGQKGTMGYLIDAPKLIFGEAGRRQATMSKEQLLQEYVERQRRHRLQRRHPLHSIQQHMMQHHDDQEGQQQQHHHFQHLHHHVGGFFKQ</sequence>
<proteinExistence type="predicted"/>
<protein>
    <recommendedName>
        <fullName evidence="2">PhoD-like phosphatase domain-containing protein</fullName>
    </recommendedName>
</protein>
<dbReference type="Gene3D" id="3.60.21.70">
    <property type="entry name" value="PhoD-like phosphatase"/>
    <property type="match status" value="1"/>
</dbReference>
<feature type="compositionally biased region" description="Polar residues" evidence="1">
    <location>
        <begin position="25"/>
        <end position="37"/>
    </location>
</feature>
<comment type="caution">
    <text evidence="3">The sequence shown here is derived from an EMBL/GenBank/DDBJ whole genome shotgun (WGS) entry which is preliminary data.</text>
</comment>
<evidence type="ECO:0000256" key="1">
    <source>
        <dbReference type="SAM" id="MobiDB-lite"/>
    </source>
</evidence>
<gene>
    <name evidence="3" type="ORF">BDA99DRAFT_538868</name>
</gene>
<dbReference type="EMBL" id="JAIXMP010000018">
    <property type="protein sequence ID" value="KAI9258948.1"/>
    <property type="molecule type" value="Genomic_DNA"/>
</dbReference>
<dbReference type="InterPro" id="IPR018946">
    <property type="entry name" value="PhoD-like_MPP"/>
</dbReference>
<dbReference type="PANTHER" id="PTHR46689">
    <property type="entry name" value="MEMBRANE PROTEIN, PUTATIVE-RELATED"/>
    <property type="match status" value="1"/>
</dbReference>
<dbReference type="Pfam" id="PF19050">
    <property type="entry name" value="PhoD_2"/>
    <property type="match status" value="1"/>
</dbReference>
<dbReference type="InterPro" id="IPR038607">
    <property type="entry name" value="PhoD-like_sf"/>
</dbReference>
<feature type="region of interest" description="Disordered" evidence="1">
    <location>
        <begin position="1"/>
        <end position="39"/>
    </location>
</feature>
<dbReference type="CDD" id="cd07389">
    <property type="entry name" value="MPP_PhoD"/>
    <property type="match status" value="1"/>
</dbReference>
<feature type="region of interest" description="Disordered" evidence="1">
    <location>
        <begin position="659"/>
        <end position="683"/>
    </location>
</feature>
<organism evidence="3 4">
    <name type="scientific">Phascolomyces articulosus</name>
    <dbReference type="NCBI Taxonomy" id="60185"/>
    <lineage>
        <taxon>Eukaryota</taxon>
        <taxon>Fungi</taxon>
        <taxon>Fungi incertae sedis</taxon>
        <taxon>Mucoromycota</taxon>
        <taxon>Mucoromycotina</taxon>
        <taxon>Mucoromycetes</taxon>
        <taxon>Mucorales</taxon>
        <taxon>Lichtheimiaceae</taxon>
        <taxon>Phascolomyces</taxon>
    </lineage>
</organism>
<dbReference type="PANTHER" id="PTHR46689:SF1">
    <property type="entry name" value="PHOD-LIKE PHOSPHATASE DOMAIN-CONTAINING PROTEIN"/>
    <property type="match status" value="1"/>
</dbReference>
<evidence type="ECO:0000313" key="3">
    <source>
        <dbReference type="EMBL" id="KAI9258948.1"/>
    </source>
</evidence>
<dbReference type="AlphaFoldDB" id="A0AAD5JXC2"/>
<evidence type="ECO:0000313" key="4">
    <source>
        <dbReference type="Proteomes" id="UP001209540"/>
    </source>
</evidence>
<reference evidence="3" key="2">
    <citation type="submission" date="2023-02" db="EMBL/GenBank/DDBJ databases">
        <authorList>
            <consortium name="DOE Joint Genome Institute"/>
            <person name="Mondo S.J."/>
            <person name="Chang Y."/>
            <person name="Wang Y."/>
            <person name="Ahrendt S."/>
            <person name="Andreopoulos W."/>
            <person name="Barry K."/>
            <person name="Beard J."/>
            <person name="Benny G.L."/>
            <person name="Blankenship S."/>
            <person name="Bonito G."/>
            <person name="Cuomo C."/>
            <person name="Desiro A."/>
            <person name="Gervers K.A."/>
            <person name="Hundley H."/>
            <person name="Kuo A."/>
            <person name="LaButti K."/>
            <person name="Lang B.F."/>
            <person name="Lipzen A."/>
            <person name="O'Donnell K."/>
            <person name="Pangilinan J."/>
            <person name="Reynolds N."/>
            <person name="Sandor L."/>
            <person name="Smith M.W."/>
            <person name="Tsang A."/>
            <person name="Grigoriev I.V."/>
            <person name="Stajich J.E."/>
            <person name="Spatafora J.W."/>
        </authorList>
    </citation>
    <scope>NUCLEOTIDE SEQUENCE</scope>
    <source>
        <strain evidence="3">RSA 2281</strain>
    </source>
</reference>
<keyword evidence="4" id="KW-1185">Reference proteome</keyword>
<dbReference type="Proteomes" id="UP001209540">
    <property type="component" value="Unassembled WGS sequence"/>
</dbReference>
<accession>A0AAD5JXC2</accession>
<dbReference type="InterPro" id="IPR043904">
    <property type="entry name" value="PhoD_2-like"/>
</dbReference>
<dbReference type="GO" id="GO:0016020">
    <property type="term" value="C:membrane"/>
    <property type="evidence" value="ECO:0007669"/>
    <property type="project" value="TreeGrafter"/>
</dbReference>
<reference evidence="3" key="1">
    <citation type="journal article" date="2022" name="IScience">
        <title>Evolution of zygomycete secretomes and the origins of terrestrial fungal ecologies.</title>
        <authorList>
            <person name="Chang Y."/>
            <person name="Wang Y."/>
            <person name="Mondo S."/>
            <person name="Ahrendt S."/>
            <person name="Andreopoulos W."/>
            <person name="Barry K."/>
            <person name="Beard J."/>
            <person name="Benny G.L."/>
            <person name="Blankenship S."/>
            <person name="Bonito G."/>
            <person name="Cuomo C."/>
            <person name="Desiro A."/>
            <person name="Gervers K.A."/>
            <person name="Hundley H."/>
            <person name="Kuo A."/>
            <person name="LaButti K."/>
            <person name="Lang B.F."/>
            <person name="Lipzen A."/>
            <person name="O'Donnell K."/>
            <person name="Pangilinan J."/>
            <person name="Reynolds N."/>
            <person name="Sandor L."/>
            <person name="Smith M.E."/>
            <person name="Tsang A."/>
            <person name="Grigoriev I.V."/>
            <person name="Stajich J.E."/>
            <person name="Spatafora J.W."/>
        </authorList>
    </citation>
    <scope>NUCLEOTIDE SEQUENCE</scope>
    <source>
        <strain evidence="3">RSA 2281</strain>
    </source>
</reference>